<proteinExistence type="predicted"/>
<organism evidence="2">
    <name type="scientific">Spirochaeta aurantia</name>
    <dbReference type="NCBI Taxonomy" id="147"/>
    <lineage>
        <taxon>Bacteria</taxon>
        <taxon>Pseudomonadati</taxon>
        <taxon>Spirochaetota</taxon>
        <taxon>Spirochaetia</taxon>
        <taxon>Spirochaetales</taxon>
        <taxon>Spirochaetaceae</taxon>
        <taxon>Spirochaeta</taxon>
    </lineage>
</organism>
<dbReference type="InterPro" id="IPR013446">
    <property type="entry name" value="G1P_cyt_trans-like"/>
</dbReference>
<dbReference type="NCBIfam" id="TIGR02623">
    <property type="entry name" value="G1P_cyt_trans"/>
    <property type="match status" value="1"/>
</dbReference>
<dbReference type="InterPro" id="IPR029044">
    <property type="entry name" value="Nucleotide-diphossugar_trans"/>
</dbReference>
<evidence type="ECO:0000313" key="2">
    <source>
        <dbReference type="EMBL" id="ABH03009.1"/>
    </source>
</evidence>
<name>Q0PHY2_SPIAU</name>
<dbReference type="Pfam" id="PF00483">
    <property type="entry name" value="NTP_transferase"/>
    <property type="match status" value="1"/>
</dbReference>
<dbReference type="AlphaFoldDB" id="Q0PHY2"/>
<dbReference type="GO" id="GO:0047343">
    <property type="term" value="F:glucose-1-phosphate cytidylyltransferase activity"/>
    <property type="evidence" value="ECO:0007669"/>
    <property type="project" value="InterPro"/>
</dbReference>
<accession>Q0PHY2</accession>
<dbReference type="InterPro" id="IPR046981">
    <property type="entry name" value="G1P_cyt_trans"/>
</dbReference>
<sequence>MKVVLLAGGYGTRLAEETDIKPKPMVDIGGRPILWHIMKLYSHFGFNDFIVCLGYKGYVIKEYFANYFLHMADVTFDMSTNVMTVHRQKAEPWKVTLVDTGPNTMTGGRIKRVRDYVGNETFMVTYGDGLSSQNLNELVAFHQSEGRFGTMTTVQPSGRFGAVDIGESNRINAFIEKPRGDGAWINAGFFVFEPQIFDYIDGDSTILERDPLERLARDGQLSAFKHTGFWKPMDTLREKHEFEELWRDGKAPWRLWND</sequence>
<dbReference type="PANTHER" id="PTHR47183">
    <property type="entry name" value="GLUCOSE-1-PHOSPHATE CYTIDYLYLTRANSFERASE-RELATED"/>
    <property type="match status" value="1"/>
</dbReference>
<dbReference type="SUPFAM" id="SSF53448">
    <property type="entry name" value="Nucleotide-diphospho-sugar transferases"/>
    <property type="match status" value="1"/>
</dbReference>
<dbReference type="Gene3D" id="3.90.550.10">
    <property type="entry name" value="Spore Coat Polysaccharide Biosynthesis Protein SpsA, Chain A"/>
    <property type="match status" value="1"/>
</dbReference>
<evidence type="ECO:0000259" key="1">
    <source>
        <dbReference type="Pfam" id="PF00483"/>
    </source>
</evidence>
<reference evidence="2" key="1">
    <citation type="submission" date="2006-06" db="EMBL/GenBank/DDBJ databases">
        <title>LGLA, the large glycolipid of Spirochaeta aurantia.</title>
        <authorList>
            <person name="Paul C.J."/>
            <person name="Vinogradov E."/>
            <person name="Tapping R.I."/>
            <person name="Perry M.B."/>
            <person name="Moyles D."/>
            <person name="Kropinski A.M."/>
        </authorList>
    </citation>
    <scope>NUCLEOTIDE SEQUENCE</scope>
</reference>
<protein>
    <submittedName>
        <fullName evidence="2">RfbF</fullName>
    </submittedName>
</protein>
<dbReference type="EMBL" id="DQ832182">
    <property type="protein sequence ID" value="ABH03009.1"/>
    <property type="molecule type" value="Genomic_DNA"/>
</dbReference>
<dbReference type="InterPro" id="IPR005835">
    <property type="entry name" value="NTP_transferase_dom"/>
</dbReference>
<dbReference type="GO" id="GO:0009243">
    <property type="term" value="P:O antigen biosynthetic process"/>
    <property type="evidence" value="ECO:0007669"/>
    <property type="project" value="InterPro"/>
</dbReference>
<dbReference type="CDD" id="cd02524">
    <property type="entry name" value="G1P_cytidylyltransferase"/>
    <property type="match status" value="1"/>
</dbReference>
<feature type="domain" description="Nucleotidyl transferase" evidence="1">
    <location>
        <begin position="2"/>
        <end position="219"/>
    </location>
</feature>
<dbReference type="PANTHER" id="PTHR47183:SF1">
    <property type="entry name" value="GLUCOSE-1-PHOSPHATE CYTIDYLYLTRANSFERASE"/>
    <property type="match status" value="1"/>
</dbReference>